<feature type="compositionally biased region" description="Polar residues" evidence="8">
    <location>
        <begin position="238"/>
        <end position="247"/>
    </location>
</feature>
<proteinExistence type="inferred from homology"/>
<evidence type="ECO:0000256" key="2">
    <source>
        <dbReference type="ARBA" id="ARBA00004123"/>
    </source>
</evidence>
<feature type="region of interest" description="Disordered" evidence="8">
    <location>
        <begin position="669"/>
        <end position="691"/>
    </location>
</feature>
<dbReference type="InterPro" id="IPR058353">
    <property type="entry name" value="DUF8040"/>
</dbReference>
<dbReference type="AlphaFoldDB" id="A0A9R1XNL4"/>
<dbReference type="PANTHER" id="PTHR22930">
    <property type="match status" value="1"/>
</dbReference>
<evidence type="ECO:0008006" key="14">
    <source>
        <dbReference type="Google" id="ProtNLM"/>
    </source>
</evidence>
<protein>
    <recommendedName>
        <fullName evidence="14">DDE Tnp4 domain-containing protein</fullName>
    </recommendedName>
</protein>
<feature type="domain" description="DDE Tnp4" evidence="10">
    <location>
        <begin position="480"/>
        <end position="649"/>
    </location>
</feature>
<evidence type="ECO:0000313" key="13">
    <source>
        <dbReference type="Proteomes" id="UP000235145"/>
    </source>
</evidence>
<feature type="compositionally biased region" description="Polar residues" evidence="8">
    <location>
        <begin position="189"/>
        <end position="198"/>
    </location>
</feature>
<dbReference type="GO" id="GO:0005634">
    <property type="term" value="C:nucleus"/>
    <property type="evidence" value="ECO:0007669"/>
    <property type="project" value="UniProtKB-SubCell"/>
</dbReference>
<evidence type="ECO:0000259" key="9">
    <source>
        <dbReference type="Pfam" id="PF12776"/>
    </source>
</evidence>
<dbReference type="GO" id="GO:0016787">
    <property type="term" value="F:hydrolase activity"/>
    <property type="evidence" value="ECO:0007669"/>
    <property type="project" value="UniProtKB-KW"/>
</dbReference>
<evidence type="ECO:0000256" key="8">
    <source>
        <dbReference type="SAM" id="MobiDB-lite"/>
    </source>
</evidence>
<dbReference type="Pfam" id="PF12776">
    <property type="entry name" value="Myb_DNA-bind_3"/>
    <property type="match status" value="1"/>
</dbReference>
<organism evidence="12 13">
    <name type="scientific">Lactuca sativa</name>
    <name type="common">Garden lettuce</name>
    <dbReference type="NCBI Taxonomy" id="4236"/>
    <lineage>
        <taxon>Eukaryota</taxon>
        <taxon>Viridiplantae</taxon>
        <taxon>Streptophyta</taxon>
        <taxon>Embryophyta</taxon>
        <taxon>Tracheophyta</taxon>
        <taxon>Spermatophyta</taxon>
        <taxon>Magnoliopsida</taxon>
        <taxon>eudicotyledons</taxon>
        <taxon>Gunneridae</taxon>
        <taxon>Pentapetalae</taxon>
        <taxon>asterids</taxon>
        <taxon>campanulids</taxon>
        <taxon>Asterales</taxon>
        <taxon>Asteraceae</taxon>
        <taxon>Cichorioideae</taxon>
        <taxon>Cichorieae</taxon>
        <taxon>Lactucinae</taxon>
        <taxon>Lactuca</taxon>
    </lineage>
</organism>
<comment type="cofactor">
    <cofactor evidence="1">
        <name>a divalent metal cation</name>
        <dbReference type="ChEBI" id="CHEBI:60240"/>
    </cofactor>
</comment>
<dbReference type="EMBL" id="NBSK02000003">
    <property type="protein sequence ID" value="KAJ0219564.1"/>
    <property type="molecule type" value="Genomic_DNA"/>
</dbReference>
<name>A0A9R1XNL4_LACSA</name>
<dbReference type="InterPro" id="IPR024752">
    <property type="entry name" value="Myb/SANT-like_dom"/>
</dbReference>
<dbReference type="InterPro" id="IPR027806">
    <property type="entry name" value="HARBI1_dom"/>
</dbReference>
<evidence type="ECO:0000313" key="12">
    <source>
        <dbReference type="EMBL" id="KAJ0219564.1"/>
    </source>
</evidence>
<comment type="subcellular location">
    <subcellularLocation>
        <location evidence="2">Nucleus</location>
    </subcellularLocation>
</comment>
<comment type="similarity">
    <text evidence="3">Belongs to the HARBI1 family.</text>
</comment>
<keyword evidence="6" id="KW-0378">Hydrolase</keyword>
<feature type="domain" description="DUF8040" evidence="11">
    <location>
        <begin position="376"/>
        <end position="442"/>
    </location>
</feature>
<reference evidence="12 13" key="1">
    <citation type="journal article" date="2017" name="Nat. Commun.">
        <title>Genome assembly with in vitro proximity ligation data and whole-genome triplication in lettuce.</title>
        <authorList>
            <person name="Reyes-Chin-Wo S."/>
            <person name="Wang Z."/>
            <person name="Yang X."/>
            <person name="Kozik A."/>
            <person name="Arikit S."/>
            <person name="Song C."/>
            <person name="Xia L."/>
            <person name="Froenicke L."/>
            <person name="Lavelle D.O."/>
            <person name="Truco M.J."/>
            <person name="Xia R."/>
            <person name="Zhu S."/>
            <person name="Xu C."/>
            <person name="Xu H."/>
            <person name="Xu X."/>
            <person name="Cox K."/>
            <person name="Korf I."/>
            <person name="Meyers B.C."/>
            <person name="Michelmore R.W."/>
        </authorList>
    </citation>
    <scope>NUCLEOTIDE SEQUENCE [LARGE SCALE GENOMIC DNA]</scope>
    <source>
        <strain evidence="13">cv. Salinas</strain>
        <tissue evidence="12">Seedlings</tissue>
    </source>
</reference>
<evidence type="ECO:0000256" key="3">
    <source>
        <dbReference type="ARBA" id="ARBA00006958"/>
    </source>
</evidence>
<comment type="caution">
    <text evidence="12">The sequence shown here is derived from an EMBL/GenBank/DDBJ whole genome shotgun (WGS) entry which is preliminary data.</text>
</comment>
<feature type="compositionally biased region" description="Acidic residues" evidence="8">
    <location>
        <begin position="208"/>
        <end position="217"/>
    </location>
</feature>
<dbReference type="Pfam" id="PF13359">
    <property type="entry name" value="DDE_Tnp_4"/>
    <property type="match status" value="1"/>
</dbReference>
<evidence type="ECO:0000259" key="10">
    <source>
        <dbReference type="Pfam" id="PF13359"/>
    </source>
</evidence>
<dbReference type="PANTHER" id="PTHR22930:SF221">
    <property type="entry name" value="NUCLEASE HARBI1"/>
    <property type="match status" value="1"/>
</dbReference>
<evidence type="ECO:0000256" key="7">
    <source>
        <dbReference type="ARBA" id="ARBA00023242"/>
    </source>
</evidence>
<evidence type="ECO:0000259" key="11">
    <source>
        <dbReference type="Pfam" id="PF26138"/>
    </source>
</evidence>
<dbReference type="Proteomes" id="UP000235145">
    <property type="component" value="Unassembled WGS sequence"/>
</dbReference>
<keyword evidence="4" id="KW-0540">Nuclease</keyword>
<keyword evidence="5" id="KW-0479">Metal-binding</keyword>
<dbReference type="GO" id="GO:0004518">
    <property type="term" value="F:nuclease activity"/>
    <property type="evidence" value="ECO:0007669"/>
    <property type="project" value="UniProtKB-KW"/>
</dbReference>
<evidence type="ECO:0000256" key="1">
    <source>
        <dbReference type="ARBA" id="ARBA00001968"/>
    </source>
</evidence>
<feature type="domain" description="Myb/SANT-like" evidence="9">
    <location>
        <begin position="85"/>
        <end position="155"/>
    </location>
</feature>
<gene>
    <name evidence="12" type="ORF">LSAT_V11C300110700</name>
</gene>
<feature type="region of interest" description="Disordered" evidence="8">
    <location>
        <begin position="189"/>
        <end position="248"/>
    </location>
</feature>
<evidence type="ECO:0000256" key="6">
    <source>
        <dbReference type="ARBA" id="ARBA00022801"/>
    </source>
</evidence>
<sequence length="713" mass="83084">MGLKGTLGTLWCLYLEFTAQEHILGRKLPFRDDFDVFYSPFKLQNFDKLMKSFRKIMDENNTTIVDCETSLKMKKPKFGWDNRCKPTSSFDKIGWENIQKRIKEKTGYSLEKKQLTNKWENMKKEWKLYDHLMRLEIGLGGTRSLVDASPEWWEEKIKENKDYAKFRNTDLSIFDEKYAILFRTMTPLQFQNNSNPNEENMEGKGDSDEINLDDDEPLFTSLHESSSSKKKRSKSVSNNRPTKSKNSIYEEKVDALLDAISSKSTQTYPQNNLSPTIAECMAIVIKFPDFREGSNKFSQALFVFTKKQNREAFMFPTTDEAKMEMNSDDPNSSNHNEECVMEEDREFEMLCRLALKGIILARNLRTPCHTSDCTGHIRCYEMFRINVPVFRQLCLDLATNYGLQQTRKVSIEESVGIFLMTLAHGCRETIHKHFHTVLEAVLKLSADIIKPDANYNDDVPKYILNNPRYYPMFKDCIGAIDGTHVRASVPQKDEVKYIGRKGYATQNIMVVCDFNMCFTFVWAGWEGTAHDTRIFNEALQRPDLNFPYPTDKYYVVDAGYPNTRGYLAPYKGTNIRYHLPDFRRGYTAAIREPRGPKEKFNYLHSSLRNIIERTFGVWKARWALLRDMHVNYKYKNQVKIVIASMAIHNYIRKVGRFDEAFNRAQQESYNPVRGDTGSDVYEEGPSTRRTSNDDLYMAARRDIIAQDIITLRR</sequence>
<accession>A0A9R1XNL4</accession>
<dbReference type="Pfam" id="PF26138">
    <property type="entry name" value="DUF8040"/>
    <property type="match status" value="1"/>
</dbReference>
<keyword evidence="7" id="KW-0539">Nucleus</keyword>
<evidence type="ECO:0000256" key="5">
    <source>
        <dbReference type="ARBA" id="ARBA00022723"/>
    </source>
</evidence>
<evidence type="ECO:0000256" key="4">
    <source>
        <dbReference type="ARBA" id="ARBA00022722"/>
    </source>
</evidence>
<keyword evidence="13" id="KW-1185">Reference proteome</keyword>
<dbReference type="GO" id="GO:0046872">
    <property type="term" value="F:metal ion binding"/>
    <property type="evidence" value="ECO:0007669"/>
    <property type="project" value="UniProtKB-KW"/>
</dbReference>
<dbReference type="InterPro" id="IPR045249">
    <property type="entry name" value="HARBI1-like"/>
</dbReference>